<proteinExistence type="predicted"/>
<dbReference type="RefSeq" id="WP_353423114.1">
    <property type="nucleotide sequence ID" value="NZ_CP117826.1"/>
</dbReference>
<organism evidence="1">
    <name type="scientific">Christensenella massiliensis</name>
    <dbReference type="NCBI Taxonomy" id="1805714"/>
    <lineage>
        <taxon>Bacteria</taxon>
        <taxon>Bacillati</taxon>
        <taxon>Bacillota</taxon>
        <taxon>Clostridia</taxon>
        <taxon>Christensenellales</taxon>
        <taxon>Christensenellaceae</taxon>
        <taxon>Christensenella</taxon>
    </lineage>
</organism>
<reference evidence="1" key="1">
    <citation type="submission" date="2023-02" db="EMBL/GenBank/DDBJ databases">
        <title>Gut commensal Christensenella minuta modulates host metabolism via a new class of secondary bile acids.</title>
        <authorList>
            <person name="Liu C."/>
        </authorList>
    </citation>
    <scope>NUCLEOTIDE SEQUENCE</scope>
    <source>
        <strain evidence="1">CA70</strain>
    </source>
</reference>
<dbReference type="AlphaFoldDB" id="A0AAU8A699"/>
<evidence type="ECO:0000313" key="1">
    <source>
        <dbReference type="EMBL" id="XCC61710.1"/>
    </source>
</evidence>
<evidence type="ECO:0008006" key="2">
    <source>
        <dbReference type="Google" id="ProtNLM"/>
    </source>
</evidence>
<accession>A0AAU8A699</accession>
<name>A0AAU8A699_9FIRM</name>
<sequence>MQTKYKIDRDTRTLILKYIRKYDEYRKWYECERDRILYPSPKQADGMPGSGKLSDPTLSSAERLEFLEKEHKSRVIRAIDQARHMIGTDIDQTLEQEETLRRCIWLSCLNAREYPFEAFDGLIFVSRRQFYRYKNQFMNDIKYLLGL</sequence>
<dbReference type="EMBL" id="CP117826">
    <property type="protein sequence ID" value="XCC61710.1"/>
    <property type="molecule type" value="Genomic_DNA"/>
</dbReference>
<gene>
    <name evidence="1" type="ORF">PUP29_09250</name>
</gene>
<protein>
    <recommendedName>
        <fullName evidence="2">Transcriptional regulator</fullName>
    </recommendedName>
</protein>